<dbReference type="PANTHER" id="PTHR22916:SF3">
    <property type="entry name" value="UDP-GLCNAC:BETAGAL BETA-1,3-N-ACETYLGLUCOSAMINYLTRANSFERASE-LIKE PROTEIN 1"/>
    <property type="match status" value="1"/>
</dbReference>
<dbReference type="SUPFAM" id="SSF53448">
    <property type="entry name" value="Nucleotide-diphospho-sugar transferases"/>
    <property type="match status" value="1"/>
</dbReference>
<keyword evidence="3" id="KW-0808">Transferase</keyword>
<dbReference type="EMBL" id="SISK01000002">
    <property type="protein sequence ID" value="TBN42495.1"/>
    <property type="molecule type" value="Genomic_DNA"/>
</dbReference>
<dbReference type="Proteomes" id="UP000293520">
    <property type="component" value="Unassembled WGS sequence"/>
</dbReference>
<evidence type="ECO:0000256" key="1">
    <source>
        <dbReference type="SAM" id="MobiDB-lite"/>
    </source>
</evidence>
<dbReference type="AlphaFoldDB" id="A0A4Q9G368"/>
<reference evidence="3 4" key="1">
    <citation type="submission" date="2019-02" db="EMBL/GenBank/DDBJ databases">
        <title>Paracoccus subflavus sp. nov., isolated from marine sediment of the Pacific Ocean.</title>
        <authorList>
            <person name="Zhang G."/>
        </authorList>
    </citation>
    <scope>NUCLEOTIDE SEQUENCE [LARGE SCALE GENOMIC DNA]</scope>
    <source>
        <strain evidence="3 4">GY0581</strain>
    </source>
</reference>
<dbReference type="InterPro" id="IPR029044">
    <property type="entry name" value="Nucleotide-diphossugar_trans"/>
</dbReference>
<comment type="caution">
    <text evidence="3">The sequence shown here is derived from an EMBL/GenBank/DDBJ whole genome shotgun (WGS) entry which is preliminary data.</text>
</comment>
<keyword evidence="4" id="KW-1185">Reference proteome</keyword>
<dbReference type="OrthoDB" id="9802649at2"/>
<dbReference type="InterPro" id="IPR001173">
    <property type="entry name" value="Glyco_trans_2-like"/>
</dbReference>
<dbReference type="PANTHER" id="PTHR22916">
    <property type="entry name" value="GLYCOSYLTRANSFERASE"/>
    <property type="match status" value="1"/>
</dbReference>
<dbReference type="Gene3D" id="3.90.550.10">
    <property type="entry name" value="Spore Coat Polysaccharide Biosynthesis Protein SpsA, Chain A"/>
    <property type="match status" value="1"/>
</dbReference>
<sequence>MHRPGAGGRSPTCSTRGFRVNHPSFQSQPKEAPLTILLASYQGADFISAQLRSIAKQTLGNWRLIVSDDGSSDGTPDIVAKFATDCAPGQVQVVSGPCQGATQNFLHLLSIAPDGPVAFCDQDDVWFPDKLARAMVALSAQDGPAHYAARTVITDAALNPVAPSRHFRRPLGFRNALVQAIMAGNTSVFNAPAAAILKQCVAPAQNHRIPSHDWWAYQITSGAGAVLIHDATPALFYRQHARSEMGRNDTLAAMTQRAGMLMSGDYAVWLGRNHAALDAVTTVFRPENRRILDRLGDALCQPGPYAAATMMRTGLYRQTRTGTAALYAAALMGRLRQP</sequence>
<dbReference type="GO" id="GO:0016758">
    <property type="term" value="F:hexosyltransferase activity"/>
    <property type="evidence" value="ECO:0007669"/>
    <property type="project" value="UniProtKB-ARBA"/>
</dbReference>
<evidence type="ECO:0000313" key="3">
    <source>
        <dbReference type="EMBL" id="TBN42495.1"/>
    </source>
</evidence>
<evidence type="ECO:0000313" key="4">
    <source>
        <dbReference type="Proteomes" id="UP000293520"/>
    </source>
</evidence>
<name>A0A4Q9G368_9RHOB</name>
<proteinExistence type="predicted"/>
<feature type="region of interest" description="Disordered" evidence="1">
    <location>
        <begin position="1"/>
        <end position="26"/>
    </location>
</feature>
<organism evidence="3 4">
    <name type="scientific">Paracoccus subflavus</name>
    <dbReference type="NCBI Taxonomy" id="2528244"/>
    <lineage>
        <taxon>Bacteria</taxon>
        <taxon>Pseudomonadati</taxon>
        <taxon>Pseudomonadota</taxon>
        <taxon>Alphaproteobacteria</taxon>
        <taxon>Rhodobacterales</taxon>
        <taxon>Paracoccaceae</taxon>
        <taxon>Paracoccus</taxon>
    </lineage>
</organism>
<evidence type="ECO:0000259" key="2">
    <source>
        <dbReference type="Pfam" id="PF00535"/>
    </source>
</evidence>
<dbReference type="Pfam" id="PF00535">
    <property type="entry name" value="Glycos_transf_2"/>
    <property type="match status" value="1"/>
</dbReference>
<gene>
    <name evidence="3" type="ORF">EYE42_03450</name>
</gene>
<protein>
    <submittedName>
        <fullName evidence="3">Glycosyltransferase</fullName>
    </submittedName>
</protein>
<feature type="domain" description="Glycosyltransferase 2-like" evidence="2">
    <location>
        <begin position="36"/>
        <end position="167"/>
    </location>
</feature>
<accession>A0A4Q9G368</accession>